<gene>
    <name evidence="14" type="primary">ftsX</name>
    <name evidence="14" type="ORF">GCM10011514_14390</name>
</gene>
<accession>A0A916YM79</accession>
<feature type="transmembrane region" description="Helical" evidence="11">
    <location>
        <begin position="258"/>
        <end position="278"/>
    </location>
</feature>
<sequence>MQKKNRKLGSYPSMLIILSLTAALFLVAFSGWIALTSKQLVLYIKQNIEVQVYLDKSLTQIQKDSVRNLIAQKNYVAYSDNVPQIKFISKESTAEKVLKETNEDFRSILGENPYRDAFSLKLKEEYFKEEELAKIKADLESVPGIFEADYAKDFVDSINKNANKAYLIIASIVVLLLIAIVLLINNTIRLALYSQRFIIRSMQLVGATDWFIQKPFISRGILQGFISGVMASALLIIVEQIAIREIENLGILQNFTKLSILCGFVILLGILIGVLSTFQSMYRYLRTDLEDLY</sequence>
<organism evidence="14 15">
    <name type="scientific">Emticicia aquatilis</name>
    <dbReference type="NCBI Taxonomy" id="1537369"/>
    <lineage>
        <taxon>Bacteria</taxon>
        <taxon>Pseudomonadati</taxon>
        <taxon>Bacteroidota</taxon>
        <taxon>Cytophagia</taxon>
        <taxon>Cytophagales</taxon>
        <taxon>Leadbetterellaceae</taxon>
        <taxon>Emticicia</taxon>
    </lineage>
</organism>
<feature type="domain" description="FtsX extracellular" evidence="13">
    <location>
        <begin position="48"/>
        <end position="145"/>
    </location>
</feature>
<dbReference type="GO" id="GO:0051301">
    <property type="term" value="P:cell division"/>
    <property type="evidence" value="ECO:0007669"/>
    <property type="project" value="UniProtKB-KW"/>
</dbReference>
<dbReference type="PANTHER" id="PTHR47755">
    <property type="entry name" value="CELL DIVISION PROTEIN FTSX"/>
    <property type="match status" value="1"/>
</dbReference>
<evidence type="ECO:0000256" key="8">
    <source>
        <dbReference type="ARBA" id="ARBA00023136"/>
    </source>
</evidence>
<evidence type="ECO:0000256" key="11">
    <source>
        <dbReference type="SAM" id="Phobius"/>
    </source>
</evidence>
<comment type="similarity">
    <text evidence="2 10">Belongs to the ABC-4 integral membrane protein family. FtsX subfamily.</text>
</comment>
<protein>
    <recommendedName>
        <fullName evidence="3 10">Cell division protein FtsX</fullName>
    </recommendedName>
</protein>
<keyword evidence="8 10" id="KW-0472">Membrane</keyword>
<keyword evidence="6 11" id="KW-0812">Transmembrane</keyword>
<feature type="transmembrane region" description="Helical" evidence="11">
    <location>
        <begin position="220"/>
        <end position="238"/>
    </location>
</feature>
<proteinExistence type="inferred from homology"/>
<keyword evidence="9 10" id="KW-0131">Cell cycle</keyword>
<keyword evidence="7 11" id="KW-1133">Transmembrane helix</keyword>
<evidence type="ECO:0000259" key="12">
    <source>
        <dbReference type="Pfam" id="PF02687"/>
    </source>
</evidence>
<reference evidence="14" key="1">
    <citation type="journal article" date="2014" name="Int. J. Syst. Evol. Microbiol.">
        <title>Complete genome sequence of Corynebacterium casei LMG S-19264T (=DSM 44701T), isolated from a smear-ripened cheese.</title>
        <authorList>
            <consortium name="US DOE Joint Genome Institute (JGI-PGF)"/>
            <person name="Walter F."/>
            <person name="Albersmeier A."/>
            <person name="Kalinowski J."/>
            <person name="Ruckert C."/>
        </authorList>
    </citation>
    <scope>NUCLEOTIDE SEQUENCE</scope>
    <source>
        <strain evidence="14">CGMCC 1.15958</strain>
    </source>
</reference>
<evidence type="ECO:0000256" key="4">
    <source>
        <dbReference type="ARBA" id="ARBA00022475"/>
    </source>
</evidence>
<evidence type="ECO:0000259" key="13">
    <source>
        <dbReference type="Pfam" id="PF18075"/>
    </source>
</evidence>
<dbReference type="InterPro" id="IPR004513">
    <property type="entry name" value="FtsX"/>
</dbReference>
<name>A0A916YM79_9BACT</name>
<comment type="caution">
    <text evidence="14">The sequence shown here is derived from an EMBL/GenBank/DDBJ whole genome shotgun (WGS) entry which is preliminary data.</text>
</comment>
<evidence type="ECO:0000256" key="7">
    <source>
        <dbReference type="ARBA" id="ARBA00022989"/>
    </source>
</evidence>
<evidence type="ECO:0000313" key="15">
    <source>
        <dbReference type="Proteomes" id="UP000609064"/>
    </source>
</evidence>
<dbReference type="Pfam" id="PF18075">
    <property type="entry name" value="FtsX_ECD"/>
    <property type="match status" value="1"/>
</dbReference>
<evidence type="ECO:0000256" key="9">
    <source>
        <dbReference type="ARBA" id="ARBA00023306"/>
    </source>
</evidence>
<dbReference type="Gene3D" id="3.30.70.3040">
    <property type="match status" value="1"/>
</dbReference>
<dbReference type="Proteomes" id="UP000609064">
    <property type="component" value="Unassembled WGS sequence"/>
</dbReference>
<evidence type="ECO:0000256" key="3">
    <source>
        <dbReference type="ARBA" id="ARBA00021907"/>
    </source>
</evidence>
<reference evidence="14" key="2">
    <citation type="submission" date="2020-09" db="EMBL/GenBank/DDBJ databases">
        <authorList>
            <person name="Sun Q."/>
            <person name="Zhou Y."/>
        </authorList>
    </citation>
    <scope>NUCLEOTIDE SEQUENCE</scope>
    <source>
        <strain evidence="14">CGMCC 1.15958</strain>
    </source>
</reference>
<dbReference type="EMBL" id="BMKK01000002">
    <property type="protein sequence ID" value="GGD51266.1"/>
    <property type="molecule type" value="Genomic_DNA"/>
</dbReference>
<dbReference type="InterPro" id="IPR003838">
    <property type="entry name" value="ABC3_permease_C"/>
</dbReference>
<feature type="transmembrane region" description="Helical" evidence="11">
    <location>
        <begin position="165"/>
        <end position="192"/>
    </location>
</feature>
<keyword evidence="15" id="KW-1185">Reference proteome</keyword>
<dbReference type="AlphaFoldDB" id="A0A916YM79"/>
<dbReference type="GO" id="GO:0005886">
    <property type="term" value="C:plasma membrane"/>
    <property type="evidence" value="ECO:0007669"/>
    <property type="project" value="UniProtKB-SubCell"/>
</dbReference>
<comment type="subcellular location">
    <subcellularLocation>
        <location evidence="1">Cell membrane</location>
        <topology evidence="1">Multi-pass membrane protein</topology>
    </subcellularLocation>
</comment>
<evidence type="ECO:0000256" key="2">
    <source>
        <dbReference type="ARBA" id="ARBA00007379"/>
    </source>
</evidence>
<feature type="domain" description="ABC3 transporter permease C-terminal" evidence="12">
    <location>
        <begin position="171"/>
        <end position="287"/>
    </location>
</feature>
<evidence type="ECO:0000313" key="14">
    <source>
        <dbReference type="EMBL" id="GGD51266.1"/>
    </source>
</evidence>
<dbReference type="Pfam" id="PF02687">
    <property type="entry name" value="FtsX"/>
    <property type="match status" value="1"/>
</dbReference>
<keyword evidence="4 10" id="KW-1003">Cell membrane</keyword>
<dbReference type="PANTHER" id="PTHR47755:SF1">
    <property type="entry name" value="CELL DIVISION PROTEIN FTSX"/>
    <property type="match status" value="1"/>
</dbReference>
<dbReference type="RefSeq" id="WP_188765361.1">
    <property type="nucleotide sequence ID" value="NZ_BMKK01000002.1"/>
</dbReference>
<evidence type="ECO:0000256" key="1">
    <source>
        <dbReference type="ARBA" id="ARBA00004651"/>
    </source>
</evidence>
<evidence type="ECO:0000256" key="5">
    <source>
        <dbReference type="ARBA" id="ARBA00022618"/>
    </source>
</evidence>
<keyword evidence="5 10" id="KW-0132">Cell division</keyword>
<evidence type="ECO:0000256" key="10">
    <source>
        <dbReference type="PIRNR" id="PIRNR003097"/>
    </source>
</evidence>
<dbReference type="InterPro" id="IPR040690">
    <property type="entry name" value="FtsX_ECD"/>
</dbReference>
<evidence type="ECO:0000256" key="6">
    <source>
        <dbReference type="ARBA" id="ARBA00022692"/>
    </source>
</evidence>
<dbReference type="PIRSF" id="PIRSF003097">
    <property type="entry name" value="FtsX"/>
    <property type="match status" value="1"/>
</dbReference>